<protein>
    <submittedName>
        <fullName evidence="1">Uncharacterized protein</fullName>
    </submittedName>
</protein>
<dbReference type="Pfam" id="PF14063">
    <property type="entry name" value="DUF4254"/>
    <property type="match status" value="1"/>
</dbReference>
<dbReference type="EMBL" id="MNVO01000033">
    <property type="protein sequence ID" value="OIO32531.1"/>
    <property type="molecule type" value="Genomic_DNA"/>
</dbReference>
<gene>
    <name evidence="1" type="ORF">AUJ44_02115</name>
</gene>
<accession>A0A1J4V915</accession>
<comment type="caution">
    <text evidence="1">The sequence shown here is derived from an EMBL/GenBank/DDBJ whole genome shotgun (WGS) entry which is preliminary data.</text>
</comment>
<dbReference type="AlphaFoldDB" id="A0A1J4V915"/>
<organism evidence="1 2">
    <name type="scientific">Candidatus Nomurabacteria bacterium CG1_02_47_685</name>
    <dbReference type="NCBI Taxonomy" id="1805282"/>
    <lineage>
        <taxon>Bacteria</taxon>
        <taxon>Candidatus Nomuraibacteriota</taxon>
    </lineage>
</organism>
<dbReference type="InterPro" id="IPR025350">
    <property type="entry name" value="DUF4254"/>
</dbReference>
<evidence type="ECO:0000313" key="1">
    <source>
        <dbReference type="EMBL" id="OIO32531.1"/>
    </source>
</evidence>
<dbReference type="Proteomes" id="UP000183206">
    <property type="component" value="Unassembled WGS sequence"/>
</dbReference>
<proteinExistence type="predicted"/>
<sequence length="194" mass="22846">MVISFSKISNIFLDFLDDVNKEFNYENELQKLVYLNIKANKTLWDLEDSARLAELGDKHIVETKKNIDITNQSRSNLIREIDMVLYKALDIIHESSDRFYSESPGMIIDRLSIIFIKLTFVRKLVSVIEEADLQLEYLEKEKILMGQIEMVGSFLDLFIEGLLKKEVFFEIQQPVKIYNDKRVKKYIGIINRKK</sequence>
<reference evidence="1 2" key="1">
    <citation type="journal article" date="2016" name="Environ. Microbiol.">
        <title>Genomic resolution of a cold subsurface aquifer community provides metabolic insights for novel microbes adapted to high CO concentrations.</title>
        <authorList>
            <person name="Probst A.J."/>
            <person name="Castelle C.J."/>
            <person name="Singh A."/>
            <person name="Brown C.T."/>
            <person name="Anantharaman K."/>
            <person name="Sharon I."/>
            <person name="Hug L.A."/>
            <person name="Burstein D."/>
            <person name="Emerson J.B."/>
            <person name="Thomas B.C."/>
            <person name="Banfield J.F."/>
        </authorList>
    </citation>
    <scope>NUCLEOTIDE SEQUENCE [LARGE SCALE GENOMIC DNA]</scope>
    <source>
        <strain evidence="1">CG1_02_47_685</strain>
    </source>
</reference>
<evidence type="ECO:0000313" key="2">
    <source>
        <dbReference type="Proteomes" id="UP000183206"/>
    </source>
</evidence>
<dbReference type="STRING" id="1805282.AUJ44_02115"/>
<name>A0A1J4V915_9BACT</name>